<dbReference type="PANTHER" id="PTHR42870:SF1">
    <property type="entry name" value="NON-SPECIFIC LIPID-TRANSFER PROTEIN-LIKE 2"/>
    <property type="match status" value="1"/>
</dbReference>
<dbReference type="HOGENOM" id="CLU_035425_2_0_11"/>
<dbReference type="AlphaFoldDB" id="Q0RLY2"/>
<dbReference type="SUPFAM" id="SSF53901">
    <property type="entry name" value="Thiolase-like"/>
    <property type="match status" value="2"/>
</dbReference>
<dbReference type="Gene3D" id="3.40.47.10">
    <property type="match status" value="1"/>
</dbReference>
<protein>
    <submittedName>
        <fullName evidence="2">Nonspecific lipid-transfer protein</fullName>
    </submittedName>
</protein>
<dbReference type="PIRSF" id="PIRSF000429">
    <property type="entry name" value="Ac-CoA_Ac_transf"/>
    <property type="match status" value="1"/>
</dbReference>
<dbReference type="PANTHER" id="PTHR42870">
    <property type="entry name" value="ACETYL-COA C-ACETYLTRANSFERASE"/>
    <property type="match status" value="1"/>
</dbReference>
<dbReference type="InterPro" id="IPR016039">
    <property type="entry name" value="Thiolase-like"/>
</dbReference>
<reference evidence="2 3" key="1">
    <citation type="journal article" date="2007" name="Genome Res.">
        <title>Genome characteristics of facultatively symbiotic Frankia sp. strains reflect host range and host plant biogeography.</title>
        <authorList>
            <person name="Normand P."/>
            <person name="Lapierre P."/>
            <person name="Tisa L.S."/>
            <person name="Gogarten J.P."/>
            <person name="Alloisio N."/>
            <person name="Bagnarol E."/>
            <person name="Bassi C.A."/>
            <person name="Berry A.M."/>
            <person name="Bickhart D.M."/>
            <person name="Choisne N."/>
            <person name="Couloux A."/>
            <person name="Cournoyer B."/>
            <person name="Cruveiller S."/>
            <person name="Daubin V."/>
            <person name="Demange N."/>
            <person name="Francino M.P."/>
            <person name="Goltsman E."/>
            <person name="Huang Y."/>
            <person name="Kopp O.R."/>
            <person name="Labarre L."/>
            <person name="Lapidus A."/>
            <person name="Lavire C."/>
            <person name="Marechal J."/>
            <person name="Martinez M."/>
            <person name="Mastronunzio J.E."/>
            <person name="Mullin B.C."/>
            <person name="Niemann J."/>
            <person name="Pujic P."/>
            <person name="Rawnsley T."/>
            <person name="Rouy Z."/>
            <person name="Schenowitz C."/>
            <person name="Sellstedt A."/>
            <person name="Tavares F."/>
            <person name="Tomkins J.P."/>
            <person name="Vallenet D."/>
            <person name="Valverde C."/>
            <person name="Wall L.G."/>
            <person name="Wang Y."/>
            <person name="Medigue C."/>
            <person name="Benson D.R."/>
        </authorList>
    </citation>
    <scope>NUCLEOTIDE SEQUENCE [LARGE SCALE GENOMIC DNA]</scope>
    <source>
        <strain evidence="3">DSM 45986 / CECT 9034 / ACN14a</strain>
    </source>
</reference>
<name>Q0RLY2_FRAAA</name>
<keyword evidence="3" id="KW-1185">Reference proteome</keyword>
<dbReference type="CDD" id="cd00829">
    <property type="entry name" value="SCP-x_thiolase"/>
    <property type="match status" value="1"/>
</dbReference>
<dbReference type="InterPro" id="IPR002155">
    <property type="entry name" value="Thiolase"/>
</dbReference>
<dbReference type="Proteomes" id="UP000000657">
    <property type="component" value="Chromosome"/>
</dbReference>
<proteinExistence type="predicted"/>
<dbReference type="InterPro" id="IPR055140">
    <property type="entry name" value="Thiolase_C_2"/>
</dbReference>
<sequence length="431" mass="44822">MLPAAGRRGRPRAADAFFHPTAQEGDAATMKDQTAIAGIGYTPYYKRGQSLPQTETEMAGKAILAALADAGLTVDDLDGFTIYSSSIDPASVGSILGVPEVRFAATLTSGGGGMAGSLGLAAAAIVSGQADVCVTVMTLQQASRRLGGTQVDGGGAGGGGGGGSPYGSGRIPQGFVLAAGSGLMSPGHSFALLTQRHMKLYGTKREHLAEVAISQRENARKRPTALRREPLTLDDYFNAPMLSDPLCLFDYTMESDGAIAAVVTSAQRARDLRQPPVYIMGSANGGAGRWGSAIFSYFQMPDEYFASSGHRTVARRMYDMAGVGPQDVDVALLYDHFSPLVIMQLEDYGFCGIGEGGPFVAEGTIRFDGGSIPVNTHGGHLSEAYLIGMTHVREAVEQLRGVAVNQVAGAEIALVTGGPAGLPVSGTLLRR</sequence>
<gene>
    <name evidence="2" type="ordered locus">FRAAL2827</name>
</gene>
<feature type="domain" description="Thiolase C-terminal" evidence="1">
    <location>
        <begin position="299"/>
        <end position="417"/>
    </location>
</feature>
<dbReference type="GO" id="GO:0016747">
    <property type="term" value="F:acyltransferase activity, transferring groups other than amino-acyl groups"/>
    <property type="evidence" value="ECO:0007669"/>
    <property type="project" value="InterPro"/>
</dbReference>
<evidence type="ECO:0000313" key="2">
    <source>
        <dbReference type="EMBL" id="CAJ61471.1"/>
    </source>
</evidence>
<dbReference type="eggNOG" id="COG0183">
    <property type="taxonomic scope" value="Bacteria"/>
</dbReference>
<dbReference type="KEGG" id="fal:FRAAL2827"/>
<evidence type="ECO:0000259" key="1">
    <source>
        <dbReference type="Pfam" id="PF22691"/>
    </source>
</evidence>
<dbReference type="STRING" id="326424.FRAAL2827"/>
<dbReference type="EMBL" id="CT573213">
    <property type="protein sequence ID" value="CAJ61471.1"/>
    <property type="molecule type" value="Genomic_DNA"/>
</dbReference>
<dbReference type="Pfam" id="PF22691">
    <property type="entry name" value="Thiolase_C_1"/>
    <property type="match status" value="1"/>
</dbReference>
<evidence type="ECO:0000313" key="3">
    <source>
        <dbReference type="Proteomes" id="UP000000657"/>
    </source>
</evidence>
<organism evidence="2 3">
    <name type="scientific">Frankia alni (strain DSM 45986 / CECT 9034 / ACN14a)</name>
    <dbReference type="NCBI Taxonomy" id="326424"/>
    <lineage>
        <taxon>Bacteria</taxon>
        <taxon>Bacillati</taxon>
        <taxon>Actinomycetota</taxon>
        <taxon>Actinomycetes</taxon>
        <taxon>Frankiales</taxon>
        <taxon>Frankiaceae</taxon>
        <taxon>Frankia</taxon>
    </lineage>
</organism>
<accession>Q0RLY2</accession>